<feature type="region of interest" description="Disordered" evidence="1">
    <location>
        <begin position="1"/>
        <end position="33"/>
    </location>
</feature>
<organism evidence="3">
    <name type="scientific">Yersinia enterocolitica W22703</name>
    <dbReference type="NCBI Taxonomy" id="913028"/>
    <lineage>
        <taxon>Bacteria</taxon>
        <taxon>Pseudomonadati</taxon>
        <taxon>Pseudomonadota</taxon>
        <taxon>Gammaproteobacteria</taxon>
        <taxon>Enterobacterales</taxon>
        <taxon>Yersiniaceae</taxon>
        <taxon>Yersinia</taxon>
    </lineage>
</organism>
<evidence type="ECO:0000256" key="1">
    <source>
        <dbReference type="SAM" id="MobiDB-lite"/>
    </source>
</evidence>
<gene>
    <name evidence="3" type="ORF">YEW_LN49040</name>
</gene>
<name>F4N5K7_YEREN</name>
<keyword evidence="2" id="KW-0472">Membrane</keyword>
<evidence type="ECO:0000313" key="3">
    <source>
        <dbReference type="EMBL" id="CBX73365.1"/>
    </source>
</evidence>
<feature type="transmembrane region" description="Helical" evidence="2">
    <location>
        <begin position="51"/>
        <end position="70"/>
    </location>
</feature>
<proteinExistence type="predicted"/>
<evidence type="ECO:0000256" key="2">
    <source>
        <dbReference type="SAM" id="Phobius"/>
    </source>
</evidence>
<sequence>MTNLPGADLNAAGSGFAEASPMDGPSNEGNQRTCSLKYDGYNTDKEKPVEAAATTGFLLLVYRFLIYGFLGRHSLLLNISSI</sequence>
<reference evidence="3" key="1">
    <citation type="journal article" date="2011" name="BMC Genomics">
        <title>Shotgun sequencing of Yersinia enterocolitica strain W22703 (biotype 2, serotype O:9): genomic evidence for oscillation between invertebrates and mammals.</title>
        <authorList>
            <person name="Fuchs T.M."/>
            <person name="Brandt K."/>
            <person name="Starke M."/>
            <person name="Rattei T."/>
        </authorList>
    </citation>
    <scope>NUCLEOTIDE SEQUENCE</scope>
</reference>
<keyword evidence="2" id="KW-1133">Transmembrane helix</keyword>
<dbReference type="AlphaFoldDB" id="F4N5K7"/>
<dbReference type="EMBL" id="FR718725">
    <property type="protein sequence ID" value="CBX73365.1"/>
    <property type="molecule type" value="Genomic_DNA"/>
</dbReference>
<keyword evidence="2" id="KW-0812">Transmembrane</keyword>
<protein>
    <submittedName>
        <fullName evidence="3">Uncharacterized protein</fullName>
    </submittedName>
</protein>
<accession>F4N5K7</accession>